<evidence type="ECO:0000256" key="1">
    <source>
        <dbReference type="SAM" id="SignalP"/>
    </source>
</evidence>
<accession>A0A2R8AJU7</accession>
<sequence length="221" mass="25251">MFRLFAFLVAAFQMHPTSSWAEGPTSAEQQVLHFVENEVPNKMAFTFLDRKFELGKDGSVERLSNNTAWKVQQRFMLAGLSSMRTDQAEENRVYDADIAQKEAKCSQTSGLCMVMKRHGFWRMGWSAEISSGSQFRQYVVHEDTPEAGYQLGKISDLRVIDISQAHANNCDFRVTMRIWIDEPTPFGKVLIEHIGSEALVQENCFVLGRSGVEWKTTFTRH</sequence>
<dbReference type="AlphaFoldDB" id="A0A2R8AJU7"/>
<reference evidence="2 3" key="1">
    <citation type="submission" date="2018-03" db="EMBL/GenBank/DDBJ databases">
        <authorList>
            <person name="Keele B.F."/>
        </authorList>
    </citation>
    <scope>NUCLEOTIDE SEQUENCE [LARGE SCALE GENOMIC DNA]</scope>
    <source>
        <strain evidence="2 3">CECT 8811</strain>
    </source>
</reference>
<dbReference type="RefSeq" id="WP_146183997.1">
    <property type="nucleotide sequence ID" value="NZ_OMOI01000001.1"/>
</dbReference>
<proteinExistence type="predicted"/>
<dbReference type="Proteomes" id="UP000244911">
    <property type="component" value="Unassembled WGS sequence"/>
</dbReference>
<name>A0A2R8AJU7_9RHOB</name>
<feature type="signal peptide" evidence="1">
    <location>
        <begin position="1"/>
        <end position="21"/>
    </location>
</feature>
<organism evidence="2 3">
    <name type="scientific">Aliiroseovarius pelagivivens</name>
    <dbReference type="NCBI Taxonomy" id="1639690"/>
    <lineage>
        <taxon>Bacteria</taxon>
        <taxon>Pseudomonadati</taxon>
        <taxon>Pseudomonadota</taxon>
        <taxon>Alphaproteobacteria</taxon>
        <taxon>Rhodobacterales</taxon>
        <taxon>Paracoccaceae</taxon>
        <taxon>Aliiroseovarius</taxon>
    </lineage>
</organism>
<keyword evidence="1" id="KW-0732">Signal</keyword>
<evidence type="ECO:0000313" key="2">
    <source>
        <dbReference type="EMBL" id="SPF76300.1"/>
    </source>
</evidence>
<dbReference type="EMBL" id="OMOI01000001">
    <property type="protein sequence ID" value="SPF76300.1"/>
    <property type="molecule type" value="Genomic_DNA"/>
</dbReference>
<evidence type="ECO:0000313" key="3">
    <source>
        <dbReference type="Proteomes" id="UP000244911"/>
    </source>
</evidence>
<evidence type="ECO:0008006" key="4">
    <source>
        <dbReference type="Google" id="ProtNLM"/>
    </source>
</evidence>
<gene>
    <name evidence="2" type="ORF">ALP8811_01302</name>
</gene>
<dbReference type="OrthoDB" id="5540942at2"/>
<feature type="chain" id="PRO_5015353610" description="Outer membrane lipoprotein-sorting protein" evidence="1">
    <location>
        <begin position="22"/>
        <end position="221"/>
    </location>
</feature>
<keyword evidence="3" id="KW-1185">Reference proteome</keyword>
<protein>
    <recommendedName>
        <fullName evidence="4">Outer membrane lipoprotein-sorting protein</fullName>
    </recommendedName>
</protein>